<evidence type="ECO:0000256" key="6">
    <source>
        <dbReference type="ARBA" id="ARBA00022692"/>
    </source>
</evidence>
<dbReference type="InterPro" id="IPR003834">
    <property type="entry name" value="Cyt_c_assmbl_TM_dom"/>
</dbReference>
<keyword evidence="6 10" id="KW-0812">Transmembrane</keyword>
<dbReference type="InterPro" id="IPR051790">
    <property type="entry name" value="Cytochrome_c-biogenesis_DsbD"/>
</dbReference>
<dbReference type="AlphaFoldDB" id="A0A1C9CDY7"/>
<dbReference type="GeneID" id="29073737"/>
<evidence type="ECO:0000256" key="1">
    <source>
        <dbReference type="ARBA" id="ARBA00004141"/>
    </source>
</evidence>
<comment type="subcellular location">
    <subcellularLocation>
        <location evidence="1">Membrane</location>
        <topology evidence="1">Multi-pass membrane protein</topology>
    </subcellularLocation>
    <subcellularLocation>
        <location evidence="2">Plastid</location>
        <location evidence="2">Chloroplast</location>
    </subcellularLocation>
</comment>
<geneLocation type="plastid" evidence="12"/>
<keyword evidence="4" id="KW-0150">Chloroplast</keyword>
<evidence type="ECO:0000259" key="11">
    <source>
        <dbReference type="Pfam" id="PF02683"/>
    </source>
</evidence>
<organism evidence="12">
    <name type="scientific">Porphyridium sordidum</name>
    <name type="common">Red alga</name>
    <dbReference type="NCBI Taxonomy" id="28024"/>
    <lineage>
        <taxon>Eukaryota</taxon>
        <taxon>Rhodophyta</taxon>
        <taxon>Bangiophyceae</taxon>
        <taxon>Porphyridiales</taxon>
        <taxon>Porphyridiaceae</taxon>
        <taxon>Porphyridium</taxon>
    </lineage>
</organism>
<dbReference type="RefSeq" id="YP_009297257.1">
    <property type="nucleotide sequence ID" value="NC_031175.1"/>
</dbReference>
<feature type="transmembrane region" description="Helical" evidence="10">
    <location>
        <begin position="215"/>
        <end position="236"/>
    </location>
</feature>
<dbReference type="PANTHER" id="PTHR31272:SF6">
    <property type="entry name" value="CYTOCHROME C-TYPE BIOGENESIS CCDA-LIKE CHLOROPLASTIC PROTEIN"/>
    <property type="match status" value="1"/>
</dbReference>
<proteinExistence type="inferred from homology"/>
<dbReference type="GO" id="GO:0017004">
    <property type="term" value="P:cytochrome complex assembly"/>
    <property type="evidence" value="ECO:0007669"/>
    <property type="project" value="UniProtKB-KW"/>
</dbReference>
<evidence type="ECO:0000256" key="5">
    <source>
        <dbReference type="ARBA" id="ARBA00022640"/>
    </source>
</evidence>
<keyword evidence="8 10" id="KW-1133">Transmembrane helix</keyword>
<dbReference type="EMBL" id="KX284720">
    <property type="protein sequence ID" value="AOM66600.1"/>
    <property type="molecule type" value="Genomic_DNA"/>
</dbReference>
<evidence type="ECO:0000256" key="2">
    <source>
        <dbReference type="ARBA" id="ARBA00004229"/>
    </source>
</evidence>
<dbReference type="GO" id="GO:0016020">
    <property type="term" value="C:membrane"/>
    <property type="evidence" value="ECO:0007669"/>
    <property type="project" value="UniProtKB-SubCell"/>
</dbReference>
<name>A0A1C9CDY7_PORSO</name>
<evidence type="ECO:0000256" key="10">
    <source>
        <dbReference type="SAM" id="Phobius"/>
    </source>
</evidence>
<evidence type="ECO:0000256" key="7">
    <source>
        <dbReference type="ARBA" id="ARBA00022748"/>
    </source>
</evidence>
<protein>
    <submittedName>
        <fullName evidence="12">Cytochrome c biogenesis protein transmembrane region</fullName>
    </submittedName>
</protein>
<reference evidence="12" key="1">
    <citation type="journal article" date="2016" name="BMC Biol.">
        <title>Parallel evolution of highly conserved plastid genome architecture in red seaweeds and seed plants.</title>
        <authorList>
            <person name="Lee J."/>
            <person name="Cho C.H."/>
            <person name="Park S.I."/>
            <person name="Choi J.W."/>
            <person name="Song H.S."/>
            <person name="West J.A."/>
            <person name="Bhattacharya D."/>
            <person name="Yoon H.S."/>
        </authorList>
    </citation>
    <scope>NUCLEOTIDE SEQUENCE</scope>
</reference>
<sequence length="242" mass="28087">MSYNYNLFFQFGYYLESINSYYIDHFNYFNILLLIILGVVSGINPCILSLLPVYNAYLNQEDINAKKKYKPFIIGLYTGIVFVTWLSSTVYSSQVNNHYYYLLLGIAIFSLGYERLGINSLNNYLFSRSNLFKYISMINKKSLFSSYFIGLSLGLTGSSCSTPSIVTLSLWLQNSQDNYLGIFFICLYSLGYVFPIVFSNIILEKINTNMKRFFFNKWSNIISANMLITLGTYYVMLCFDKY</sequence>
<feature type="domain" description="Cytochrome C biogenesis protein transmembrane" evidence="11">
    <location>
        <begin position="30"/>
        <end position="199"/>
    </location>
</feature>
<keyword evidence="9 10" id="KW-0472">Membrane</keyword>
<gene>
    <name evidence="12" type="primary">ccdA</name>
    <name evidence="12" type="ORF">Psor_125</name>
</gene>
<comment type="similarity">
    <text evidence="3">Belongs to the DsbD family.</text>
</comment>
<evidence type="ECO:0000313" key="12">
    <source>
        <dbReference type="EMBL" id="AOM66600.1"/>
    </source>
</evidence>
<evidence type="ECO:0000256" key="9">
    <source>
        <dbReference type="ARBA" id="ARBA00023136"/>
    </source>
</evidence>
<feature type="transmembrane region" description="Helical" evidence="10">
    <location>
        <begin position="178"/>
        <end position="203"/>
    </location>
</feature>
<evidence type="ECO:0000256" key="4">
    <source>
        <dbReference type="ARBA" id="ARBA00022528"/>
    </source>
</evidence>
<feature type="transmembrane region" description="Helical" evidence="10">
    <location>
        <begin position="28"/>
        <end position="51"/>
    </location>
</feature>
<feature type="transmembrane region" description="Helical" evidence="10">
    <location>
        <begin position="99"/>
        <end position="126"/>
    </location>
</feature>
<evidence type="ECO:0000256" key="8">
    <source>
        <dbReference type="ARBA" id="ARBA00022989"/>
    </source>
</evidence>
<feature type="transmembrane region" description="Helical" evidence="10">
    <location>
        <begin position="72"/>
        <end position="93"/>
    </location>
</feature>
<dbReference type="Pfam" id="PF02683">
    <property type="entry name" value="DsbD_TM"/>
    <property type="match status" value="1"/>
</dbReference>
<dbReference type="PANTHER" id="PTHR31272">
    <property type="entry name" value="CYTOCHROME C-TYPE BIOGENESIS PROTEIN HI_1454-RELATED"/>
    <property type="match status" value="1"/>
</dbReference>
<evidence type="ECO:0000256" key="3">
    <source>
        <dbReference type="ARBA" id="ARBA00006143"/>
    </source>
</evidence>
<feature type="transmembrane region" description="Helical" evidence="10">
    <location>
        <begin position="147"/>
        <end position="172"/>
    </location>
</feature>
<keyword evidence="5 12" id="KW-0934">Plastid</keyword>
<keyword evidence="7" id="KW-0201">Cytochrome c-type biogenesis</keyword>
<dbReference type="GO" id="GO:0009507">
    <property type="term" value="C:chloroplast"/>
    <property type="evidence" value="ECO:0007669"/>
    <property type="project" value="UniProtKB-SubCell"/>
</dbReference>
<accession>A0A1C9CDY7</accession>